<feature type="region of interest" description="Disordered" evidence="1">
    <location>
        <begin position="416"/>
        <end position="455"/>
    </location>
</feature>
<gene>
    <name evidence="3" type="ORF">AAF712_011519</name>
</gene>
<dbReference type="Gene3D" id="2.60.120.260">
    <property type="entry name" value="Galactose-binding domain-like"/>
    <property type="match status" value="2"/>
</dbReference>
<keyword evidence="2" id="KW-0472">Membrane</keyword>
<evidence type="ECO:0000256" key="2">
    <source>
        <dbReference type="SAM" id="Phobius"/>
    </source>
</evidence>
<evidence type="ECO:0000256" key="1">
    <source>
        <dbReference type="SAM" id="MobiDB-lite"/>
    </source>
</evidence>
<feature type="transmembrane region" description="Helical" evidence="2">
    <location>
        <begin position="333"/>
        <end position="355"/>
    </location>
</feature>
<dbReference type="Proteomes" id="UP001437256">
    <property type="component" value="Unassembled WGS sequence"/>
</dbReference>
<name>A0ABR2ZKG2_9AGAR</name>
<organism evidence="3 4">
    <name type="scientific">Marasmius tenuissimus</name>
    <dbReference type="NCBI Taxonomy" id="585030"/>
    <lineage>
        <taxon>Eukaryota</taxon>
        <taxon>Fungi</taxon>
        <taxon>Dikarya</taxon>
        <taxon>Basidiomycota</taxon>
        <taxon>Agaricomycotina</taxon>
        <taxon>Agaricomycetes</taxon>
        <taxon>Agaricomycetidae</taxon>
        <taxon>Agaricales</taxon>
        <taxon>Marasmiineae</taxon>
        <taxon>Marasmiaceae</taxon>
        <taxon>Marasmius</taxon>
    </lineage>
</organism>
<sequence length="455" mass="49065">MADLALQYPRQIIVDDTDPRIIYDTGTWNFDVSSFNKFGVLGSPYNETMKGTSSASASFTFTFEGEYIQIKGAKDNSKLHPTANSTEDRLDLLPKYTCQIDGRAVASVAYSASTDYTTNLVLCEQSSLAKTSHTISMSISVNDPDTQIFWLDSIEYAPLEGANMANQVLKVDSSDTSCVYHNGTGSWQNNLRGLNATEAAGASMSFRFNGTSVSLYGTNLMTSGGDAFANTTGSYSIDNGAFVSFDIPQTKLSPSNRDNDSLAWANQRFFATGSELDGSKEHEMVITYIGAQDSTAPPQWLTVDYFLVGNDGSQVNKNLLGSGVKEGNANVKLIVGTVVGGVSGILLIAGLIWYVMKKRNKTENSGSALSNGEAWTGELLPRDFGTFEAGAGAEKGGELEDEQQANSVGIRQAQREMMNQQVSQEMDDSSRYSRVTGSTSLPGYSIVAPPSYKSR</sequence>
<dbReference type="EMBL" id="JBBXMP010000128">
    <property type="protein sequence ID" value="KAL0061657.1"/>
    <property type="molecule type" value="Genomic_DNA"/>
</dbReference>
<evidence type="ECO:0000313" key="3">
    <source>
        <dbReference type="EMBL" id="KAL0061657.1"/>
    </source>
</evidence>
<feature type="compositionally biased region" description="Polar residues" evidence="1">
    <location>
        <begin position="432"/>
        <end position="442"/>
    </location>
</feature>
<evidence type="ECO:0000313" key="4">
    <source>
        <dbReference type="Proteomes" id="UP001437256"/>
    </source>
</evidence>
<accession>A0ABR2ZKG2</accession>
<protein>
    <submittedName>
        <fullName evidence="3">Uncharacterized protein</fullName>
    </submittedName>
</protein>
<keyword evidence="2" id="KW-1133">Transmembrane helix</keyword>
<proteinExistence type="predicted"/>
<comment type="caution">
    <text evidence="3">The sequence shown here is derived from an EMBL/GenBank/DDBJ whole genome shotgun (WGS) entry which is preliminary data.</text>
</comment>
<keyword evidence="4" id="KW-1185">Reference proteome</keyword>
<keyword evidence="2" id="KW-0812">Transmembrane</keyword>
<reference evidence="3 4" key="1">
    <citation type="submission" date="2024-05" db="EMBL/GenBank/DDBJ databases">
        <title>A draft genome resource for the thread blight pathogen Marasmius tenuissimus strain MS-2.</title>
        <authorList>
            <person name="Yulfo-Soto G.E."/>
            <person name="Baruah I.K."/>
            <person name="Amoako-Attah I."/>
            <person name="Bukari Y."/>
            <person name="Meinhardt L.W."/>
            <person name="Bailey B.A."/>
            <person name="Cohen S.P."/>
        </authorList>
    </citation>
    <scope>NUCLEOTIDE SEQUENCE [LARGE SCALE GENOMIC DNA]</scope>
    <source>
        <strain evidence="3 4">MS-2</strain>
    </source>
</reference>